<dbReference type="PROSITE" id="PS51257">
    <property type="entry name" value="PROKAR_LIPOPROTEIN"/>
    <property type="match status" value="1"/>
</dbReference>
<feature type="transmembrane region" description="Helical" evidence="1">
    <location>
        <begin position="111"/>
        <end position="129"/>
    </location>
</feature>
<evidence type="ECO:0000313" key="2">
    <source>
        <dbReference type="Proteomes" id="UP001652621"/>
    </source>
</evidence>
<proteinExistence type="predicted"/>
<reference evidence="3" key="1">
    <citation type="submission" date="2025-08" db="UniProtKB">
        <authorList>
            <consortium name="RefSeq"/>
        </authorList>
    </citation>
    <scope>IDENTIFICATION</scope>
    <source>
        <strain evidence="3">Aabys</strain>
        <tissue evidence="3">Whole body</tissue>
    </source>
</reference>
<feature type="transmembrane region" description="Helical" evidence="1">
    <location>
        <begin position="135"/>
        <end position="155"/>
    </location>
</feature>
<keyword evidence="1" id="KW-0812">Transmembrane</keyword>
<evidence type="ECO:0000256" key="1">
    <source>
        <dbReference type="SAM" id="Phobius"/>
    </source>
</evidence>
<name>A0ABM3USW1_MUSDO</name>
<keyword evidence="1" id="KW-1133">Transmembrane helix</keyword>
<dbReference type="GeneID" id="131801710"/>
<feature type="transmembrane region" description="Helical" evidence="1">
    <location>
        <begin position="76"/>
        <end position="99"/>
    </location>
</feature>
<protein>
    <submittedName>
        <fullName evidence="3">Uncharacterized protein LOC131801710</fullName>
    </submittedName>
</protein>
<dbReference type="Proteomes" id="UP001652621">
    <property type="component" value="Unplaced"/>
</dbReference>
<organism evidence="2 3">
    <name type="scientific">Musca domestica</name>
    <name type="common">House fly</name>
    <dbReference type="NCBI Taxonomy" id="7370"/>
    <lineage>
        <taxon>Eukaryota</taxon>
        <taxon>Metazoa</taxon>
        <taxon>Ecdysozoa</taxon>
        <taxon>Arthropoda</taxon>
        <taxon>Hexapoda</taxon>
        <taxon>Insecta</taxon>
        <taxon>Pterygota</taxon>
        <taxon>Neoptera</taxon>
        <taxon>Endopterygota</taxon>
        <taxon>Diptera</taxon>
        <taxon>Brachycera</taxon>
        <taxon>Muscomorpha</taxon>
        <taxon>Muscoidea</taxon>
        <taxon>Muscidae</taxon>
        <taxon>Musca</taxon>
    </lineage>
</organism>
<evidence type="ECO:0000313" key="3">
    <source>
        <dbReference type="RefSeq" id="XP_058976625.1"/>
    </source>
</evidence>
<accession>A0ABM3USW1</accession>
<keyword evidence="1" id="KW-0472">Membrane</keyword>
<dbReference type="InterPro" id="IPR031720">
    <property type="entry name" value="DUF4728"/>
</dbReference>
<keyword evidence="2" id="KW-1185">Reference proteome</keyword>
<gene>
    <name evidence="3" type="primary">LOC131801710</name>
</gene>
<sequence>MPPKLSMRVANKSPWFCVACVMAILAIIIYACLTAYNVTGLLIYYQIIEEQTKDTDPDVWTNELRALLKHISAINLYANIASLFVYVVMLILSVLMIVGLEMKRHQFISPWLVAGCIMVGCGFCLNIVTSQRDSLLDYIVMGLQIFTWFPVYTYYKKLRPTRYWKQYGFINVYRVWDQPEKFHQWRGQFPIFLPNKSCTSEGEIKA</sequence>
<dbReference type="Pfam" id="PF15860">
    <property type="entry name" value="DUF4728"/>
    <property type="match status" value="1"/>
</dbReference>
<dbReference type="RefSeq" id="XP_058976625.1">
    <property type="nucleotide sequence ID" value="XM_059120642.1"/>
</dbReference>
<feature type="transmembrane region" description="Helical" evidence="1">
    <location>
        <begin position="15"/>
        <end position="36"/>
    </location>
</feature>